<protein>
    <submittedName>
        <fullName evidence="1">Uncharacterized protein</fullName>
    </submittedName>
</protein>
<evidence type="ECO:0000313" key="2">
    <source>
        <dbReference type="Proteomes" id="UP000712600"/>
    </source>
</evidence>
<dbReference type="Proteomes" id="UP000712600">
    <property type="component" value="Unassembled WGS sequence"/>
</dbReference>
<comment type="caution">
    <text evidence="1">The sequence shown here is derived from an EMBL/GenBank/DDBJ whole genome shotgun (WGS) entry which is preliminary data.</text>
</comment>
<dbReference type="AlphaFoldDB" id="A0A8S9PFL9"/>
<evidence type="ECO:0000313" key="1">
    <source>
        <dbReference type="EMBL" id="KAF3513920.1"/>
    </source>
</evidence>
<dbReference type="EMBL" id="QGKX02001521">
    <property type="protein sequence ID" value="KAF3513920.1"/>
    <property type="molecule type" value="Genomic_DNA"/>
</dbReference>
<sequence>MEAPSSLVGNVIMDQPADEDVLAIPDDPMTRSRTRRLNEAVGSLLKLSWKQEEKLRVSTSVCHIRSSHLGVSRDHSAASCITHRSTALINLSLRFVYARIYPYHPEKHPRSSLSGIKFESICLSVVKI</sequence>
<gene>
    <name evidence="1" type="ORF">F2Q69_00006736</name>
</gene>
<name>A0A8S9PFL9_BRACR</name>
<proteinExistence type="predicted"/>
<reference evidence="1" key="1">
    <citation type="submission" date="2019-12" db="EMBL/GenBank/DDBJ databases">
        <title>Genome sequencing and annotation of Brassica cretica.</title>
        <authorList>
            <person name="Studholme D.J."/>
            <person name="Sarris P."/>
        </authorList>
    </citation>
    <scope>NUCLEOTIDE SEQUENCE</scope>
    <source>
        <strain evidence="1">PFS-109/04</strain>
        <tissue evidence="1">Leaf</tissue>
    </source>
</reference>
<organism evidence="1 2">
    <name type="scientific">Brassica cretica</name>
    <name type="common">Mustard</name>
    <dbReference type="NCBI Taxonomy" id="69181"/>
    <lineage>
        <taxon>Eukaryota</taxon>
        <taxon>Viridiplantae</taxon>
        <taxon>Streptophyta</taxon>
        <taxon>Embryophyta</taxon>
        <taxon>Tracheophyta</taxon>
        <taxon>Spermatophyta</taxon>
        <taxon>Magnoliopsida</taxon>
        <taxon>eudicotyledons</taxon>
        <taxon>Gunneridae</taxon>
        <taxon>Pentapetalae</taxon>
        <taxon>rosids</taxon>
        <taxon>malvids</taxon>
        <taxon>Brassicales</taxon>
        <taxon>Brassicaceae</taxon>
        <taxon>Brassiceae</taxon>
        <taxon>Brassica</taxon>
    </lineage>
</organism>
<accession>A0A8S9PFL9</accession>